<evidence type="ECO:0000256" key="4">
    <source>
        <dbReference type="ARBA" id="ARBA00022840"/>
    </source>
</evidence>
<keyword evidence="7" id="KW-1185">Reference proteome</keyword>
<evidence type="ECO:0000256" key="3">
    <source>
        <dbReference type="ARBA" id="ARBA00022741"/>
    </source>
</evidence>
<dbReference type="InterPro" id="IPR003593">
    <property type="entry name" value="AAA+_ATPase"/>
</dbReference>
<dbReference type="EMBL" id="ANOH01000144">
    <property type="protein sequence ID" value="EMI56492.1"/>
    <property type="molecule type" value="Genomic_DNA"/>
</dbReference>
<dbReference type="InterPro" id="IPR003439">
    <property type="entry name" value="ABC_transporter-like_ATP-bd"/>
</dbReference>
<keyword evidence="4 6" id="KW-0067">ATP-binding</keyword>
<dbReference type="GO" id="GO:0005524">
    <property type="term" value="F:ATP binding"/>
    <property type="evidence" value="ECO:0007669"/>
    <property type="project" value="UniProtKB-KW"/>
</dbReference>
<protein>
    <submittedName>
        <fullName evidence="6">Polysaccharide ABC transporter ATP-binding protein</fullName>
    </submittedName>
</protein>
<dbReference type="OrthoDB" id="9778870at2"/>
<dbReference type="AlphaFoldDB" id="M5U4V6"/>
<evidence type="ECO:0000313" key="6">
    <source>
        <dbReference type="EMBL" id="EMI56492.1"/>
    </source>
</evidence>
<evidence type="ECO:0000313" key="7">
    <source>
        <dbReference type="Proteomes" id="UP000011885"/>
    </source>
</evidence>
<dbReference type="SUPFAM" id="SSF52540">
    <property type="entry name" value="P-loop containing nucleoside triphosphate hydrolases"/>
    <property type="match status" value="1"/>
</dbReference>
<dbReference type="Pfam" id="PF00005">
    <property type="entry name" value="ABC_tran"/>
    <property type="match status" value="1"/>
</dbReference>
<sequence length="409" mass="44652">MTETAIRISDLSKSYRIKHEAGNRATNLGEAISNKIRNPFEKATHEEFWALQGIDLEINKGDVVGVIGRNGAGKSTLLKVLSRITEPTTGKVELFGRIGSLLEVGTGFHPELTGRENIYLNGAILGMRRPEITRQFDAIVDFAGVEKFLDTPVKRYSSGMYVRLAFAVAAHLNPEILIVDEVLAVGDAEFQKKCLGKMQDVAESGRTVLFVSHNMAAVQALCNSAVLLRRGAVEFTGDVATAIDKYSGDSKELGAAVSRQSPFGKARVIEKLIPARNRFPARTPILIDVHLSTHDPSSRCHFSLHVYNNYRENVITISSEHLDTGQIASNVESFSIQIDSPILLPGIYDIDAFLYSGGIIDHWPSAARFEVTDSVGVNGYNASSQTGCKMCLSDFSFSDLKVAQCLNAV</sequence>
<dbReference type="Proteomes" id="UP000011885">
    <property type="component" value="Unassembled WGS sequence"/>
</dbReference>
<comment type="caution">
    <text evidence="6">The sequence shown here is derived from an EMBL/GenBank/DDBJ whole genome shotgun (WGS) entry which is preliminary data.</text>
</comment>
<dbReference type="InterPro" id="IPR027417">
    <property type="entry name" value="P-loop_NTPase"/>
</dbReference>
<dbReference type="RefSeq" id="WP_008677206.1">
    <property type="nucleotide sequence ID" value="NZ_ANOH01000144.1"/>
</dbReference>
<evidence type="ECO:0000256" key="2">
    <source>
        <dbReference type="ARBA" id="ARBA00022448"/>
    </source>
</evidence>
<comment type="similarity">
    <text evidence="1">Belongs to the ABC transporter superfamily.</text>
</comment>
<accession>M5U4V6</accession>
<dbReference type="CDD" id="cd03220">
    <property type="entry name" value="ABC_KpsT_Wzt"/>
    <property type="match status" value="1"/>
</dbReference>
<dbReference type="PANTHER" id="PTHR46743">
    <property type="entry name" value="TEICHOIC ACIDS EXPORT ATP-BINDING PROTEIN TAGH"/>
    <property type="match status" value="1"/>
</dbReference>
<feature type="domain" description="ABC transporter" evidence="5">
    <location>
        <begin position="6"/>
        <end position="255"/>
    </location>
</feature>
<evidence type="ECO:0000256" key="1">
    <source>
        <dbReference type="ARBA" id="ARBA00005417"/>
    </source>
</evidence>
<proteinExistence type="inferred from homology"/>
<keyword evidence="2" id="KW-0813">Transport</keyword>
<organism evidence="6 7">
    <name type="scientific">Rhodopirellula sallentina SM41</name>
    <dbReference type="NCBI Taxonomy" id="1263870"/>
    <lineage>
        <taxon>Bacteria</taxon>
        <taxon>Pseudomonadati</taxon>
        <taxon>Planctomycetota</taxon>
        <taxon>Planctomycetia</taxon>
        <taxon>Pirellulales</taxon>
        <taxon>Pirellulaceae</taxon>
        <taxon>Rhodopirellula</taxon>
    </lineage>
</organism>
<keyword evidence="3" id="KW-0547">Nucleotide-binding</keyword>
<dbReference type="InterPro" id="IPR050683">
    <property type="entry name" value="Bact_Polysacc_Export_ATP-bd"/>
</dbReference>
<reference evidence="6 7" key="1">
    <citation type="journal article" date="2013" name="Mar. Genomics">
        <title>Expression of sulfatases in Rhodopirellula baltica and the diversity of sulfatases in the genus Rhodopirellula.</title>
        <authorList>
            <person name="Wegner C.E."/>
            <person name="Richter-Heitmann T."/>
            <person name="Klindworth A."/>
            <person name="Klockow C."/>
            <person name="Richter M."/>
            <person name="Achstetter T."/>
            <person name="Glockner F.O."/>
            <person name="Harder J."/>
        </authorList>
    </citation>
    <scope>NUCLEOTIDE SEQUENCE [LARGE SCALE GENOMIC DNA]</scope>
    <source>
        <strain evidence="6 7">SM41</strain>
    </source>
</reference>
<dbReference type="Gene3D" id="3.40.50.300">
    <property type="entry name" value="P-loop containing nucleotide triphosphate hydrolases"/>
    <property type="match status" value="1"/>
</dbReference>
<dbReference type="GO" id="GO:0016887">
    <property type="term" value="F:ATP hydrolysis activity"/>
    <property type="evidence" value="ECO:0007669"/>
    <property type="project" value="InterPro"/>
</dbReference>
<dbReference type="PROSITE" id="PS50893">
    <property type="entry name" value="ABC_TRANSPORTER_2"/>
    <property type="match status" value="1"/>
</dbReference>
<name>M5U4V6_9BACT</name>
<dbReference type="SMART" id="SM00382">
    <property type="entry name" value="AAA"/>
    <property type="match status" value="1"/>
</dbReference>
<dbReference type="PATRIC" id="fig|1263870.3.peg.2224"/>
<dbReference type="PANTHER" id="PTHR46743:SF2">
    <property type="entry name" value="TEICHOIC ACIDS EXPORT ATP-BINDING PROTEIN TAGH"/>
    <property type="match status" value="1"/>
</dbReference>
<gene>
    <name evidence="6" type="ORF">RSSM_02083</name>
</gene>
<dbReference type="InterPro" id="IPR015860">
    <property type="entry name" value="ABC_transpr_TagH-like"/>
</dbReference>
<dbReference type="GO" id="GO:0016020">
    <property type="term" value="C:membrane"/>
    <property type="evidence" value="ECO:0007669"/>
    <property type="project" value="InterPro"/>
</dbReference>
<dbReference type="GO" id="GO:0140359">
    <property type="term" value="F:ABC-type transporter activity"/>
    <property type="evidence" value="ECO:0007669"/>
    <property type="project" value="InterPro"/>
</dbReference>
<evidence type="ECO:0000259" key="5">
    <source>
        <dbReference type="PROSITE" id="PS50893"/>
    </source>
</evidence>